<dbReference type="PANTHER" id="PTHR45138:SF9">
    <property type="entry name" value="DIGUANYLATE CYCLASE DGCM-RELATED"/>
    <property type="match status" value="1"/>
</dbReference>
<dbReference type="EMBL" id="JBHUMM010000006">
    <property type="protein sequence ID" value="MFD2670762.1"/>
    <property type="molecule type" value="Genomic_DNA"/>
</dbReference>
<proteinExistence type="predicted"/>
<keyword evidence="1" id="KW-0472">Membrane</keyword>
<keyword evidence="4" id="KW-1185">Reference proteome</keyword>
<keyword evidence="1" id="KW-1133">Transmembrane helix</keyword>
<gene>
    <name evidence="3" type="ORF">ACFSUC_03950</name>
</gene>
<evidence type="ECO:0000313" key="3">
    <source>
        <dbReference type="EMBL" id="MFD2670762.1"/>
    </source>
</evidence>
<feature type="transmembrane region" description="Helical" evidence="1">
    <location>
        <begin position="129"/>
        <end position="147"/>
    </location>
</feature>
<dbReference type="SUPFAM" id="SSF55073">
    <property type="entry name" value="Nucleotide cyclase"/>
    <property type="match status" value="1"/>
</dbReference>
<dbReference type="CDD" id="cd01949">
    <property type="entry name" value="GGDEF"/>
    <property type="match status" value="1"/>
</dbReference>
<dbReference type="NCBIfam" id="TIGR00254">
    <property type="entry name" value="GGDEF"/>
    <property type="match status" value="1"/>
</dbReference>
<dbReference type="PROSITE" id="PS50887">
    <property type="entry name" value="GGDEF"/>
    <property type="match status" value="1"/>
</dbReference>
<evidence type="ECO:0000259" key="2">
    <source>
        <dbReference type="PROSITE" id="PS50887"/>
    </source>
</evidence>
<keyword evidence="3" id="KW-0548">Nucleotidyltransferase</keyword>
<comment type="caution">
    <text evidence="3">The sequence shown here is derived from an EMBL/GenBank/DDBJ whole genome shotgun (WGS) entry which is preliminary data.</text>
</comment>
<keyword evidence="1" id="KW-0812">Transmembrane</keyword>
<evidence type="ECO:0000313" key="4">
    <source>
        <dbReference type="Proteomes" id="UP001597497"/>
    </source>
</evidence>
<dbReference type="Gene3D" id="3.30.70.270">
    <property type="match status" value="1"/>
</dbReference>
<name>A0ABW5R6W7_9BACL</name>
<dbReference type="InterPro" id="IPR043128">
    <property type="entry name" value="Rev_trsase/Diguanyl_cyclase"/>
</dbReference>
<protein>
    <submittedName>
        <fullName evidence="3">Diguanylate cyclase</fullName>
        <ecNumber evidence="3">2.7.7.65</ecNumber>
    </submittedName>
</protein>
<dbReference type="InterPro" id="IPR029787">
    <property type="entry name" value="Nucleotide_cyclase"/>
</dbReference>
<feature type="domain" description="GGDEF" evidence="2">
    <location>
        <begin position="238"/>
        <end position="369"/>
    </location>
</feature>
<dbReference type="GO" id="GO:0052621">
    <property type="term" value="F:diguanylate cyclase activity"/>
    <property type="evidence" value="ECO:0007669"/>
    <property type="project" value="UniProtKB-EC"/>
</dbReference>
<dbReference type="InterPro" id="IPR000160">
    <property type="entry name" value="GGDEF_dom"/>
</dbReference>
<organism evidence="3 4">
    <name type="scientific">Marinicrinis sediminis</name>
    <dbReference type="NCBI Taxonomy" id="1652465"/>
    <lineage>
        <taxon>Bacteria</taxon>
        <taxon>Bacillati</taxon>
        <taxon>Bacillota</taxon>
        <taxon>Bacilli</taxon>
        <taxon>Bacillales</taxon>
        <taxon>Paenibacillaceae</taxon>
    </lineage>
</organism>
<dbReference type="RefSeq" id="WP_379928192.1">
    <property type="nucleotide sequence ID" value="NZ_JBHUMM010000006.1"/>
</dbReference>
<dbReference type="Proteomes" id="UP001597497">
    <property type="component" value="Unassembled WGS sequence"/>
</dbReference>
<dbReference type="EC" id="2.7.7.65" evidence="3"/>
<keyword evidence="3" id="KW-0808">Transferase</keyword>
<dbReference type="InterPro" id="IPR050469">
    <property type="entry name" value="Diguanylate_Cyclase"/>
</dbReference>
<dbReference type="Pfam" id="PF00990">
    <property type="entry name" value="GGDEF"/>
    <property type="match status" value="1"/>
</dbReference>
<evidence type="ECO:0000256" key="1">
    <source>
        <dbReference type="SAM" id="Phobius"/>
    </source>
</evidence>
<feature type="transmembrane region" description="Helical" evidence="1">
    <location>
        <begin position="108"/>
        <end position="124"/>
    </location>
</feature>
<reference evidence="4" key="1">
    <citation type="journal article" date="2019" name="Int. J. Syst. Evol. Microbiol.">
        <title>The Global Catalogue of Microorganisms (GCM) 10K type strain sequencing project: providing services to taxonomists for standard genome sequencing and annotation.</title>
        <authorList>
            <consortium name="The Broad Institute Genomics Platform"/>
            <consortium name="The Broad Institute Genome Sequencing Center for Infectious Disease"/>
            <person name="Wu L."/>
            <person name="Ma J."/>
        </authorList>
    </citation>
    <scope>NUCLEOTIDE SEQUENCE [LARGE SCALE GENOMIC DNA]</scope>
    <source>
        <strain evidence="4">KCTC 33676</strain>
    </source>
</reference>
<feature type="transmembrane region" description="Helical" evidence="1">
    <location>
        <begin position="21"/>
        <end position="41"/>
    </location>
</feature>
<feature type="transmembrane region" description="Helical" evidence="1">
    <location>
        <begin position="85"/>
        <end position="102"/>
    </location>
</feature>
<feature type="transmembrane region" description="Helical" evidence="1">
    <location>
        <begin position="159"/>
        <end position="181"/>
    </location>
</feature>
<accession>A0ABW5R6W7</accession>
<dbReference type="PANTHER" id="PTHR45138">
    <property type="entry name" value="REGULATORY COMPONENTS OF SENSORY TRANSDUCTION SYSTEM"/>
    <property type="match status" value="1"/>
</dbReference>
<feature type="transmembrane region" description="Helical" evidence="1">
    <location>
        <begin position="53"/>
        <end position="76"/>
    </location>
</feature>
<sequence length="375" mass="42810">MDFDTFRKQNLKRWNEIVISCFWLVLFFYVIGQVTVLILSVQLDRAEFELQNYLIYHMLIPDLLVLILTISAQLLVRVKPVGSELGILILGTLVSYTIFSFMSGDIHGGQVILALPIITSILYFNKAHLLYSAIVNISYFIIKYIFFTPANGNVTPYEFVVSLLMLSGIALIGFGVIARGIEMWKLLEDSKKTEQDLMVRSIILDKLTKTDALTGLYNHKTFHEYMENLIEQSDSYPLPLQLCILDIDNFKKVNDTYGHKVGDTVLKHVAKVLEEGTTQDDVVSRYGGEEFAIIFTGKTLEQSRILLEEIRQTLEQLTYEELEGRSITVSGGLSDRDATESKDQWFVRTDDLLYEAKRSGKNRIVTEHFISEKTS</sequence>
<dbReference type="SMART" id="SM00267">
    <property type="entry name" value="GGDEF"/>
    <property type="match status" value="1"/>
</dbReference>